<dbReference type="EMBL" id="PXWF02000043">
    <property type="protein sequence ID" value="PWF55142.1"/>
    <property type="molecule type" value="Genomic_DNA"/>
</dbReference>
<accession>A0A2U2I5Z9</accession>
<evidence type="ECO:0000313" key="4">
    <source>
        <dbReference type="Proteomes" id="UP000241421"/>
    </source>
</evidence>
<dbReference type="Proteomes" id="UP000241421">
    <property type="component" value="Unassembled WGS sequence"/>
</dbReference>
<dbReference type="Pfam" id="PF13466">
    <property type="entry name" value="STAS_2"/>
    <property type="match status" value="1"/>
</dbReference>
<feature type="region of interest" description="Disordered" evidence="1">
    <location>
        <begin position="187"/>
        <end position="209"/>
    </location>
</feature>
<dbReference type="InterPro" id="IPR036513">
    <property type="entry name" value="STAS_dom_sf"/>
</dbReference>
<comment type="caution">
    <text evidence="3">The sequence shown here is derived from an EMBL/GenBank/DDBJ whole genome shotgun (WGS) entry which is preliminary data.</text>
</comment>
<gene>
    <name evidence="3" type="ORF">C7C56_003350</name>
</gene>
<dbReference type="Gene3D" id="3.30.750.24">
    <property type="entry name" value="STAS domain"/>
    <property type="match status" value="1"/>
</dbReference>
<evidence type="ECO:0000313" key="3">
    <source>
        <dbReference type="EMBL" id="PWF55142.1"/>
    </source>
</evidence>
<feature type="region of interest" description="Disordered" evidence="1">
    <location>
        <begin position="1"/>
        <end position="40"/>
    </location>
</feature>
<keyword evidence="4" id="KW-1185">Reference proteome</keyword>
<feature type="compositionally biased region" description="Basic and acidic residues" evidence="1">
    <location>
        <begin position="20"/>
        <end position="40"/>
    </location>
</feature>
<name>A0A2U2I5Z9_9BURK</name>
<dbReference type="SUPFAM" id="SSF52091">
    <property type="entry name" value="SpoIIaa-like"/>
    <property type="match status" value="1"/>
</dbReference>
<dbReference type="OrthoDB" id="5298269at2"/>
<proteinExistence type="predicted"/>
<organism evidence="3 4">
    <name type="scientific">Massilia glaciei</name>
    <dbReference type="NCBI Taxonomy" id="1524097"/>
    <lineage>
        <taxon>Bacteria</taxon>
        <taxon>Pseudomonadati</taxon>
        <taxon>Pseudomonadota</taxon>
        <taxon>Betaproteobacteria</taxon>
        <taxon>Burkholderiales</taxon>
        <taxon>Oxalobacteraceae</taxon>
        <taxon>Telluria group</taxon>
        <taxon>Massilia</taxon>
    </lineage>
</organism>
<dbReference type="RefSeq" id="WP_106756080.1">
    <property type="nucleotide sequence ID" value="NZ_PXWF02000043.1"/>
</dbReference>
<feature type="domain" description="MlaB-like STAS" evidence="2">
    <location>
        <begin position="371"/>
        <end position="434"/>
    </location>
</feature>
<reference evidence="3 4" key="1">
    <citation type="submission" date="2018-04" db="EMBL/GenBank/DDBJ databases">
        <title>Massilia violaceinigra sp. nov., a novel purple-pigmented bacterium isolated from Tianshan glacier, Xinjiang, China.</title>
        <authorList>
            <person name="Wang H."/>
        </authorList>
    </citation>
    <scope>NUCLEOTIDE SEQUENCE [LARGE SCALE GENOMIC DNA]</scope>
    <source>
        <strain evidence="3 4">B448-2</strain>
    </source>
</reference>
<protein>
    <submittedName>
        <fullName evidence="3">STAS domain-containing protein</fullName>
    </submittedName>
</protein>
<evidence type="ECO:0000256" key="1">
    <source>
        <dbReference type="SAM" id="MobiDB-lite"/>
    </source>
</evidence>
<dbReference type="AlphaFoldDB" id="A0A2U2I5Z9"/>
<evidence type="ECO:0000259" key="2">
    <source>
        <dbReference type="Pfam" id="PF13466"/>
    </source>
</evidence>
<dbReference type="InterPro" id="IPR058548">
    <property type="entry name" value="MlaB-like_STAS"/>
</dbReference>
<sequence>MGIFSIFKGKKNEETEDPVVDARARGGESTRMGDSDTERARQREIARATAAKIDAIESAMASDIFNTPEPAWGSGAKRTVRIGAKAVGDNTPHPTLPMLELATTELLADDEVSDAPLHATTAPVIEEIAIMYANDELEVAEHLLLESLADVGQTDRTVWWMLFDLYQVSGRQDDFDNVAIDYASRFETSPPSWSAPPPAGTDDNTARSGVTPTEAFTGALDAAIAPQLKRLLGLAGSSPLFRLEFGRVKSATPEGCTLILGAMKDLRAGGGELIVAGASELADIIRANIATGERDASEAPWLLLLALLQLMNKEKDFEETAMDYCVTYEVSPPSFEAPANMAAAAEASVRTPSTSDRFMLPPLIDGFSTTLFEKIEAYAEQYDPVVLDCSRLGRVDYSAASSLLSRLRPLHAADKRIEFRDMNHLVAALFKLLGYPGVSRLFPHKY</sequence>